<dbReference type="AlphaFoldDB" id="X1RHJ3"/>
<gene>
    <name evidence="1" type="ORF">S12H4_24650</name>
</gene>
<name>X1RHJ3_9ZZZZ</name>
<sequence length="54" mass="6633">MQYMQYKKQASVNVGIERIPEIKQKVTILYAMKKEKKIGYKYNYKRSWKNENEN</sequence>
<organism evidence="1">
    <name type="scientific">marine sediment metagenome</name>
    <dbReference type="NCBI Taxonomy" id="412755"/>
    <lineage>
        <taxon>unclassified sequences</taxon>
        <taxon>metagenomes</taxon>
        <taxon>ecological metagenomes</taxon>
    </lineage>
</organism>
<accession>X1RHJ3</accession>
<comment type="caution">
    <text evidence="1">The sequence shown here is derived from an EMBL/GenBank/DDBJ whole genome shotgun (WGS) entry which is preliminary data.</text>
</comment>
<evidence type="ECO:0000313" key="1">
    <source>
        <dbReference type="EMBL" id="GAI80073.1"/>
    </source>
</evidence>
<protein>
    <submittedName>
        <fullName evidence="1">Uncharacterized protein</fullName>
    </submittedName>
</protein>
<dbReference type="EMBL" id="BARW01013453">
    <property type="protein sequence ID" value="GAI80073.1"/>
    <property type="molecule type" value="Genomic_DNA"/>
</dbReference>
<reference evidence="1" key="1">
    <citation type="journal article" date="2014" name="Front. Microbiol.">
        <title>High frequency of phylogenetically diverse reductive dehalogenase-homologous genes in deep subseafloor sedimentary metagenomes.</title>
        <authorList>
            <person name="Kawai M."/>
            <person name="Futagami T."/>
            <person name="Toyoda A."/>
            <person name="Takaki Y."/>
            <person name="Nishi S."/>
            <person name="Hori S."/>
            <person name="Arai W."/>
            <person name="Tsubouchi T."/>
            <person name="Morono Y."/>
            <person name="Uchiyama I."/>
            <person name="Ito T."/>
            <person name="Fujiyama A."/>
            <person name="Inagaki F."/>
            <person name="Takami H."/>
        </authorList>
    </citation>
    <scope>NUCLEOTIDE SEQUENCE</scope>
    <source>
        <strain evidence="1">Expedition CK06-06</strain>
    </source>
</reference>
<proteinExistence type="predicted"/>